<organism evidence="1 2">
    <name type="scientific">Vibrio ponticus</name>
    <dbReference type="NCBI Taxonomy" id="265668"/>
    <lineage>
        <taxon>Bacteria</taxon>
        <taxon>Pseudomonadati</taxon>
        <taxon>Pseudomonadota</taxon>
        <taxon>Gammaproteobacteria</taxon>
        <taxon>Vibrionales</taxon>
        <taxon>Vibrionaceae</taxon>
        <taxon>Vibrio</taxon>
    </lineage>
</organism>
<reference evidence="1 2" key="1">
    <citation type="submission" date="2016-09" db="EMBL/GenBank/DDBJ databases">
        <title>Genomic Taxonomy of the Vibrionaceae.</title>
        <authorList>
            <person name="Gonzalez-Castillo A."/>
            <person name="Gomez-Gil B."/>
            <person name="Enciso-Ibarra K."/>
        </authorList>
    </citation>
    <scope>NUCLEOTIDE SEQUENCE [LARGE SCALE GENOMIC DNA]</scope>
    <source>
        <strain evidence="1 2">CAIM 1731</strain>
    </source>
</reference>
<dbReference type="PROSITE" id="PS51257">
    <property type="entry name" value="PROKAR_LIPOPROTEIN"/>
    <property type="match status" value="1"/>
</dbReference>
<dbReference type="RefSeq" id="WP_075647652.1">
    <property type="nucleotide sequence ID" value="NZ_AP019657.1"/>
</dbReference>
<evidence type="ECO:0000313" key="1">
    <source>
        <dbReference type="EMBL" id="OLQ95918.1"/>
    </source>
</evidence>
<dbReference type="EMBL" id="MJMI01000005">
    <property type="protein sequence ID" value="OLQ95918.1"/>
    <property type="molecule type" value="Genomic_DNA"/>
</dbReference>
<protein>
    <submittedName>
        <fullName evidence="1">Uncharacterized protein</fullName>
    </submittedName>
</protein>
<dbReference type="Proteomes" id="UP000186206">
    <property type="component" value="Unassembled WGS sequence"/>
</dbReference>
<proteinExistence type="predicted"/>
<sequence>MKRISLLAASVAIALSGCGGGDSSSSSNEGSQVTGVTITGFDGYFNQAVVFDDRDHSGTLDNKDLIIGLTDANGKFQLSESQFAEIQQLALQTIIPGGAMQKSLIERDPQRFAGKYTIDMDHPTQAMSHEVVLRAIPGDKVVSPLTDLVVIEAGDNPSKQKIEAAKKAVNASLALPEDSTSAFEDVIAADNKVLHKTAQILTESKAAAGTGTYDPIKVATEANKVVTENPDKLDDINFKPVVDGDITTVPVINNKLIVNEDVKKHLLDSLELQESHQGLDISLPLNLEGKALFSDADNANIEIVATMTSATMESVSGVTLTATNGDVLTIEGTPSIKREVYVVTLTAVDEDKQGNVTSGKAIAAFELKFKLDNQAPVVDGDVSQVVQEQIENLKLVQGVAVLSEPIVLNGLFDDADNDALKLSAFSSLAGLEVSVEQNELVVTGKPLYESAAGQTITIGASDEKTTTYHSFSLGEVEQAISIDNSRRVEIQSEINDALVDLVRNEPIVVHSPIAIDTLFNTDNVPTGVVEYYAGDDQDNVGHTSIPGINVRVIEGTGEIEFFGTPTVAASEGYFYIAAGMNLDTKDEVTSEMVRFAIPEVVIAGGIGPGEPEIHSLENKFLHFSEMGGLNAWCDTVYFDSETNKVYWNNRAASGNQTQTTCTETDLSIEGAYNYELDYVIENGVIKAISPSKERSATWVLKQSVLDDFVDEENLNRYILSITFAENNVVDGEIVESDKSTEIYTYYVDPKAVEASLAQETGKSMSNSAWVTKMQHSVIDNQVDGFDVGAAVEEFDSPTGQFEGTYRAASIYGRNPEVCKTLKDDYNIMESFDLYESTQQANSYFSQKVNYEQLNDGSCYFKLLPAWDPMFPDQPITALPKGMYTIQVKPQNEAELERIVISFKH</sequence>
<name>A0ABX3FPF0_9VIBR</name>
<gene>
    <name evidence="1" type="ORF">BIY21_20350</name>
</gene>
<keyword evidence="2" id="KW-1185">Reference proteome</keyword>
<dbReference type="InterPro" id="IPR018247">
    <property type="entry name" value="EF_Hand_1_Ca_BS"/>
</dbReference>
<comment type="caution">
    <text evidence="1">The sequence shown here is derived from an EMBL/GenBank/DDBJ whole genome shotgun (WGS) entry which is preliminary data.</text>
</comment>
<dbReference type="PROSITE" id="PS00018">
    <property type="entry name" value="EF_HAND_1"/>
    <property type="match status" value="1"/>
</dbReference>
<evidence type="ECO:0000313" key="2">
    <source>
        <dbReference type="Proteomes" id="UP000186206"/>
    </source>
</evidence>
<accession>A0ABX3FPF0</accession>